<comment type="cofactor">
    <cofactor evidence="5">
        <name>Fe cation</name>
        <dbReference type="ChEBI" id="CHEBI:24875"/>
    </cofactor>
    <text evidence="5">Binds 1 Fe cation per subunit.</text>
</comment>
<evidence type="ECO:0000313" key="9">
    <source>
        <dbReference type="Proteomes" id="UP000186168"/>
    </source>
</evidence>
<dbReference type="AlphaFoldDB" id="A0A1R1S9Q9"/>
<dbReference type="CDD" id="cd07250">
    <property type="entry name" value="HPPD_C_like"/>
    <property type="match status" value="1"/>
</dbReference>
<keyword evidence="2 5" id="KW-0479">Metal-binding</keyword>
<keyword evidence="8" id="KW-0560">Oxidoreductase</keyword>
<evidence type="ECO:0000256" key="1">
    <source>
        <dbReference type="ARBA" id="ARBA00005877"/>
    </source>
</evidence>
<dbReference type="SUPFAM" id="SSF54593">
    <property type="entry name" value="Glyoxalase/Bleomycin resistance protein/Dihydroxybiphenyl dioxygenase"/>
    <property type="match status" value="1"/>
</dbReference>
<name>A0A1R1S9Q9_9ACTN</name>
<dbReference type="InterPro" id="IPR005956">
    <property type="entry name" value="4OHPhenylPyrv_dOase"/>
</dbReference>
<proteinExistence type="inferred from homology"/>
<feature type="binding site" evidence="5">
    <location>
        <position position="266"/>
    </location>
    <ligand>
        <name>Fe cation</name>
        <dbReference type="ChEBI" id="CHEBI:24875"/>
    </ligand>
</feature>
<evidence type="ECO:0000313" key="8">
    <source>
        <dbReference type="EMBL" id="OMI35076.1"/>
    </source>
</evidence>
<organism evidence="8 9">
    <name type="scientific">Streptomyces sparsogenes DSM 40356</name>
    <dbReference type="NCBI Taxonomy" id="1331668"/>
    <lineage>
        <taxon>Bacteria</taxon>
        <taxon>Bacillati</taxon>
        <taxon>Actinomycetota</taxon>
        <taxon>Actinomycetes</taxon>
        <taxon>Kitasatosporales</taxon>
        <taxon>Streptomycetaceae</taxon>
        <taxon>Streptomyces</taxon>
    </lineage>
</organism>
<evidence type="ECO:0000256" key="5">
    <source>
        <dbReference type="PIRSR" id="PIRSR009283-1"/>
    </source>
</evidence>
<reference evidence="8 9" key="1">
    <citation type="submission" date="2013-05" db="EMBL/GenBank/DDBJ databases">
        <title>Genome sequence of Streptomyces sparsogenes DSM 40356.</title>
        <authorList>
            <person name="Coyne S."/>
            <person name="Seebeck F.P."/>
        </authorList>
    </citation>
    <scope>NUCLEOTIDE SEQUENCE [LARGE SCALE GENOMIC DNA]</scope>
    <source>
        <strain evidence="8 9">DSM 40356</strain>
    </source>
</reference>
<dbReference type="Gene3D" id="3.10.180.10">
    <property type="entry name" value="2,3-Dihydroxybiphenyl 1,2-Dioxygenase, domain 1"/>
    <property type="match status" value="2"/>
</dbReference>
<dbReference type="Pfam" id="PF00903">
    <property type="entry name" value="Glyoxalase"/>
    <property type="match status" value="1"/>
</dbReference>
<dbReference type="InterPro" id="IPR029068">
    <property type="entry name" value="Glyas_Bleomycin-R_OHBP_Dase"/>
</dbReference>
<keyword evidence="4 5" id="KW-0408">Iron</keyword>
<keyword evidence="8" id="KW-0223">Dioxygenase</keyword>
<dbReference type="PIRSF" id="PIRSF009283">
    <property type="entry name" value="HPP_dOase"/>
    <property type="match status" value="1"/>
</dbReference>
<feature type="domain" description="VOC" evidence="7">
    <location>
        <begin position="32"/>
        <end position="159"/>
    </location>
</feature>
<dbReference type="InterPro" id="IPR004360">
    <property type="entry name" value="Glyas_Fos-R_dOase_dom"/>
</dbReference>
<keyword evidence="9" id="KW-1185">Reference proteome</keyword>
<dbReference type="GO" id="GO:0003868">
    <property type="term" value="F:4-hydroxyphenylpyruvate dioxygenase activity"/>
    <property type="evidence" value="ECO:0007669"/>
    <property type="project" value="InterPro"/>
</dbReference>
<evidence type="ECO:0000259" key="7">
    <source>
        <dbReference type="PROSITE" id="PS51819"/>
    </source>
</evidence>
<dbReference type="PANTHER" id="PTHR11959:SF1">
    <property type="entry name" value="4-HYDROXYPHENYLPYRUVATE DIOXYGENASE"/>
    <property type="match status" value="1"/>
</dbReference>
<feature type="domain" description="VOC" evidence="7">
    <location>
        <begin position="183"/>
        <end position="334"/>
    </location>
</feature>
<accession>A0A1R1S9Q9</accession>
<dbReference type="NCBIfam" id="TIGR01263">
    <property type="entry name" value="4HPPD"/>
    <property type="match status" value="1"/>
</dbReference>
<dbReference type="GO" id="GO:0046872">
    <property type="term" value="F:metal ion binding"/>
    <property type="evidence" value="ECO:0007669"/>
    <property type="project" value="UniProtKB-KW"/>
</dbReference>
<dbReference type="InterPro" id="IPR041735">
    <property type="entry name" value="4OHPhenylPyrv_dOase_C"/>
</dbReference>
<keyword evidence="3" id="KW-0677">Repeat</keyword>
<feature type="binding site" evidence="5">
    <location>
        <position position="186"/>
    </location>
    <ligand>
        <name>Fe cation</name>
        <dbReference type="ChEBI" id="CHEBI:24875"/>
    </ligand>
</feature>
<feature type="binding site" evidence="5">
    <location>
        <position position="345"/>
    </location>
    <ligand>
        <name>Fe cation</name>
        <dbReference type="ChEBI" id="CHEBI:24875"/>
    </ligand>
</feature>
<protein>
    <submittedName>
        <fullName evidence="8">4-hydroxyphenylpyruvate dioxygenase</fullName>
    </submittedName>
</protein>
<keyword evidence="8" id="KW-0670">Pyruvate</keyword>
<feature type="region of interest" description="Disordered" evidence="6">
    <location>
        <begin position="1"/>
        <end position="25"/>
    </location>
</feature>
<evidence type="ECO:0000256" key="4">
    <source>
        <dbReference type="ARBA" id="ARBA00023004"/>
    </source>
</evidence>
<dbReference type="PANTHER" id="PTHR11959">
    <property type="entry name" value="4-HYDROXYPHENYLPYRUVATE DIOXYGENASE"/>
    <property type="match status" value="1"/>
</dbReference>
<evidence type="ECO:0000256" key="2">
    <source>
        <dbReference type="ARBA" id="ARBA00022723"/>
    </source>
</evidence>
<dbReference type="InterPro" id="IPR037523">
    <property type="entry name" value="VOC_core"/>
</dbReference>
<gene>
    <name evidence="8" type="ORF">SPAR_33211</name>
</gene>
<sequence>MSESSMSGNASDTSGTSDASDTGDISRTRHLTLNHLELYVPDAEAAAAGFQHQYGLSRLMTLVEPGAGFRSVALGLPRLPLLVTEGLTERHPASRFVAAHGAGVADIALRAPDARAAFAAAVARGAHPLSPPAAADGGVRAAVTAFGDVAHSFVQVPDGAAGSWVPGLGTLPAAEDSPTLLERVDHLAVCLPAGGLAPAVRFYREVLGLRAVFEERVEVGGQAMESTAVQNAAEDVTLTLLEPAAGADRGQISEFLEGNNGAGVQHIAFATGDIARSVTELTARGVEFLTTSGAYYDRLAARLSADRHPLPTLRELNILMDEDHDGRLYQIFTRSACPRRTLFFEVIERCGARTFGSGNIRALYQAVADERESARARR</sequence>
<feature type="compositionally biased region" description="Low complexity" evidence="6">
    <location>
        <begin position="10"/>
        <end position="23"/>
    </location>
</feature>
<evidence type="ECO:0000256" key="6">
    <source>
        <dbReference type="SAM" id="MobiDB-lite"/>
    </source>
</evidence>
<dbReference type="GO" id="GO:0006572">
    <property type="term" value="P:L-tyrosine catabolic process"/>
    <property type="evidence" value="ECO:0007669"/>
    <property type="project" value="TreeGrafter"/>
</dbReference>
<comment type="similarity">
    <text evidence="1">Belongs to the 4HPPD family.</text>
</comment>
<dbReference type="RefSeq" id="WP_249025532.1">
    <property type="nucleotide sequence ID" value="NZ_ASQP01000419.1"/>
</dbReference>
<evidence type="ECO:0000256" key="3">
    <source>
        <dbReference type="ARBA" id="ARBA00022737"/>
    </source>
</evidence>
<dbReference type="EMBL" id="ASQP01000419">
    <property type="protein sequence ID" value="OMI35076.1"/>
    <property type="molecule type" value="Genomic_DNA"/>
</dbReference>
<dbReference type="Proteomes" id="UP000186168">
    <property type="component" value="Unassembled WGS sequence"/>
</dbReference>
<dbReference type="PROSITE" id="PS51819">
    <property type="entry name" value="VOC"/>
    <property type="match status" value="2"/>
</dbReference>
<comment type="caution">
    <text evidence="8">The sequence shown here is derived from an EMBL/GenBank/DDBJ whole genome shotgun (WGS) entry which is preliminary data.</text>
</comment>